<organism evidence="1 2">
    <name type="scientific">Acaulospora morrowiae</name>
    <dbReference type="NCBI Taxonomy" id="94023"/>
    <lineage>
        <taxon>Eukaryota</taxon>
        <taxon>Fungi</taxon>
        <taxon>Fungi incertae sedis</taxon>
        <taxon>Mucoromycota</taxon>
        <taxon>Glomeromycotina</taxon>
        <taxon>Glomeromycetes</taxon>
        <taxon>Diversisporales</taxon>
        <taxon>Acaulosporaceae</taxon>
        <taxon>Acaulospora</taxon>
    </lineage>
</organism>
<dbReference type="AlphaFoldDB" id="A0A9N9CTM3"/>
<dbReference type="Proteomes" id="UP000789342">
    <property type="component" value="Unassembled WGS sequence"/>
</dbReference>
<evidence type="ECO:0000313" key="2">
    <source>
        <dbReference type="Proteomes" id="UP000789342"/>
    </source>
</evidence>
<gene>
    <name evidence="1" type="ORF">AMORRO_LOCUS8351</name>
</gene>
<keyword evidence="2" id="KW-1185">Reference proteome</keyword>
<accession>A0A9N9CTM3</accession>
<protein>
    <submittedName>
        <fullName evidence="1">12645_t:CDS:1</fullName>
    </submittedName>
</protein>
<evidence type="ECO:0000313" key="1">
    <source>
        <dbReference type="EMBL" id="CAG8613873.1"/>
    </source>
</evidence>
<proteinExistence type="predicted"/>
<dbReference type="EMBL" id="CAJVPV010007027">
    <property type="protein sequence ID" value="CAG8613873.1"/>
    <property type="molecule type" value="Genomic_DNA"/>
</dbReference>
<reference evidence="1" key="1">
    <citation type="submission" date="2021-06" db="EMBL/GenBank/DDBJ databases">
        <authorList>
            <person name="Kallberg Y."/>
            <person name="Tangrot J."/>
            <person name="Rosling A."/>
        </authorList>
    </citation>
    <scope>NUCLEOTIDE SEQUENCE</scope>
    <source>
        <strain evidence="1">CL551</strain>
    </source>
</reference>
<comment type="caution">
    <text evidence="1">The sequence shown here is derived from an EMBL/GenBank/DDBJ whole genome shotgun (WGS) entry which is preliminary data.</text>
</comment>
<sequence>MTVVQIKFKVIKKRTNECLNFDLRRLRAENYFEITLHQAKINKHVVIPLHGTNVPLLAWRCSRKEYEKDNNVIGMMVEMERWKEGKGSGRDVMMVKVMAKEWNEFSRCSKRVYDTWMKSNLILSLHNSCDFN</sequence>
<name>A0A9N9CTM3_9GLOM</name>